<dbReference type="PANTHER" id="PTHR30290">
    <property type="entry name" value="PERIPLASMIC BINDING COMPONENT OF ABC TRANSPORTER"/>
    <property type="match status" value="1"/>
</dbReference>
<dbReference type="Gene3D" id="3.40.190.10">
    <property type="entry name" value="Periplasmic binding protein-like II"/>
    <property type="match status" value="1"/>
</dbReference>
<reference evidence="2" key="1">
    <citation type="submission" date="2019-08" db="EMBL/GenBank/DDBJ databases">
        <authorList>
            <person name="Kucharzyk K."/>
            <person name="Murdoch R.W."/>
            <person name="Higgins S."/>
            <person name="Loffler F."/>
        </authorList>
    </citation>
    <scope>NUCLEOTIDE SEQUENCE</scope>
</reference>
<comment type="caution">
    <text evidence="2">The sequence shown here is derived from an EMBL/GenBank/DDBJ whole genome shotgun (WGS) entry which is preliminary data.</text>
</comment>
<dbReference type="GO" id="GO:1904680">
    <property type="term" value="F:peptide transmembrane transporter activity"/>
    <property type="evidence" value="ECO:0007669"/>
    <property type="project" value="TreeGrafter"/>
</dbReference>
<dbReference type="AlphaFoldDB" id="A0A645CM91"/>
<dbReference type="SUPFAM" id="SSF53850">
    <property type="entry name" value="Periplasmic binding protein-like II"/>
    <property type="match status" value="1"/>
</dbReference>
<proteinExistence type="predicted"/>
<protein>
    <submittedName>
        <fullName evidence="2">Oligopeptide-binding protein AppA</fullName>
    </submittedName>
</protein>
<dbReference type="Gene3D" id="3.10.105.10">
    <property type="entry name" value="Dipeptide-binding Protein, Domain 3"/>
    <property type="match status" value="1"/>
</dbReference>
<evidence type="ECO:0000259" key="1">
    <source>
        <dbReference type="Pfam" id="PF00496"/>
    </source>
</evidence>
<organism evidence="2">
    <name type="scientific">bioreactor metagenome</name>
    <dbReference type="NCBI Taxonomy" id="1076179"/>
    <lineage>
        <taxon>unclassified sequences</taxon>
        <taxon>metagenomes</taxon>
        <taxon>ecological metagenomes</taxon>
    </lineage>
</organism>
<dbReference type="InterPro" id="IPR000914">
    <property type="entry name" value="SBP_5_dom"/>
</dbReference>
<dbReference type="InterPro" id="IPR039424">
    <property type="entry name" value="SBP_5"/>
</dbReference>
<name>A0A645CM91_9ZZZZ</name>
<evidence type="ECO:0000313" key="2">
    <source>
        <dbReference type="EMBL" id="MPM78063.1"/>
    </source>
</evidence>
<dbReference type="EMBL" id="VSSQ01028364">
    <property type="protein sequence ID" value="MPM78063.1"/>
    <property type="molecule type" value="Genomic_DNA"/>
</dbReference>
<dbReference type="Pfam" id="PF00496">
    <property type="entry name" value="SBP_bac_5"/>
    <property type="match status" value="1"/>
</dbReference>
<sequence length="305" mass="34046">MTTPTLDKVVYTIIPDETTAYQAWLNDEVDEIYTYPETELATLEESGEYNFVNQLWPSPWYMAFNMDADYEGVISDINVRKAITMAIDNTQISTLATAGIFPASEYYIPVVYDYALNDDAKRPAYDPEAAIALLEASGYTRGDDGYFFTINIKPVTGMDDVATVIQAQLKEIGINVEIVSLEYAIWTEQVFTNHDYDLATLGGFQGPDILGTGRRWTTTGDINVLGYSNATVDALYEQAQSVSDLTELAAIFSQIQVELAKDMPYLLLVDYNQKTPYKKYISGHPAIDAIDKCGFSELTYVVLSE</sequence>
<dbReference type="GO" id="GO:0015833">
    <property type="term" value="P:peptide transport"/>
    <property type="evidence" value="ECO:0007669"/>
    <property type="project" value="TreeGrafter"/>
</dbReference>
<accession>A0A645CM91</accession>
<gene>
    <name evidence="2" type="primary">appA_24</name>
    <name evidence="2" type="ORF">SDC9_125073</name>
</gene>
<feature type="domain" description="Solute-binding protein family 5" evidence="1">
    <location>
        <begin position="3"/>
        <end position="206"/>
    </location>
</feature>